<comment type="caution">
    <text evidence="5">The sequence shown here is derived from an EMBL/GenBank/DDBJ whole genome shotgun (WGS) entry which is preliminary data.</text>
</comment>
<dbReference type="Proteomes" id="UP001500037">
    <property type="component" value="Unassembled WGS sequence"/>
</dbReference>
<dbReference type="EMBL" id="BAAALF010000198">
    <property type="protein sequence ID" value="GAA1269140.1"/>
    <property type="molecule type" value="Genomic_DNA"/>
</dbReference>
<name>A0ABN1WYP5_9ACTN</name>
<keyword evidence="6" id="KW-1185">Reference proteome</keyword>
<dbReference type="Gene3D" id="1.10.10.60">
    <property type="entry name" value="Homeodomain-like"/>
    <property type="match status" value="2"/>
</dbReference>
<reference evidence="5 6" key="1">
    <citation type="journal article" date="2019" name="Int. J. Syst. Evol. Microbiol.">
        <title>The Global Catalogue of Microorganisms (GCM) 10K type strain sequencing project: providing services to taxonomists for standard genome sequencing and annotation.</title>
        <authorList>
            <consortium name="The Broad Institute Genomics Platform"/>
            <consortium name="The Broad Institute Genome Sequencing Center for Infectious Disease"/>
            <person name="Wu L."/>
            <person name="Ma J."/>
        </authorList>
    </citation>
    <scope>NUCLEOTIDE SEQUENCE [LARGE SCALE GENOMIC DNA]</scope>
    <source>
        <strain evidence="5 6">JCM 13004</strain>
    </source>
</reference>
<dbReference type="InterPro" id="IPR050204">
    <property type="entry name" value="AraC_XylS_family_regulators"/>
</dbReference>
<feature type="domain" description="HTH araC/xylS-type" evidence="4">
    <location>
        <begin position="199"/>
        <end position="332"/>
    </location>
</feature>
<evidence type="ECO:0000256" key="2">
    <source>
        <dbReference type="ARBA" id="ARBA00023125"/>
    </source>
</evidence>
<dbReference type="InterPro" id="IPR009057">
    <property type="entry name" value="Homeodomain-like_sf"/>
</dbReference>
<dbReference type="PROSITE" id="PS01124">
    <property type="entry name" value="HTH_ARAC_FAMILY_2"/>
    <property type="match status" value="1"/>
</dbReference>
<evidence type="ECO:0000313" key="5">
    <source>
        <dbReference type="EMBL" id="GAA1269140.1"/>
    </source>
</evidence>
<dbReference type="SUPFAM" id="SSF46689">
    <property type="entry name" value="Homeodomain-like"/>
    <property type="match status" value="1"/>
</dbReference>
<dbReference type="PANTHER" id="PTHR46796:SF15">
    <property type="entry name" value="BLL1074 PROTEIN"/>
    <property type="match status" value="1"/>
</dbReference>
<accession>A0ABN1WYP5</accession>
<evidence type="ECO:0000256" key="3">
    <source>
        <dbReference type="ARBA" id="ARBA00023163"/>
    </source>
</evidence>
<keyword evidence="1" id="KW-0805">Transcription regulation</keyword>
<dbReference type="Pfam" id="PF20240">
    <property type="entry name" value="DUF6597"/>
    <property type="match status" value="1"/>
</dbReference>
<dbReference type="InterPro" id="IPR018060">
    <property type="entry name" value="HTH_AraC"/>
</dbReference>
<organism evidence="5 6">
    <name type="scientific">Kitasatospora nipponensis</name>
    <dbReference type="NCBI Taxonomy" id="258049"/>
    <lineage>
        <taxon>Bacteria</taxon>
        <taxon>Bacillati</taxon>
        <taxon>Actinomycetota</taxon>
        <taxon>Actinomycetes</taxon>
        <taxon>Kitasatosporales</taxon>
        <taxon>Streptomycetaceae</taxon>
        <taxon>Kitasatospora</taxon>
    </lineage>
</organism>
<dbReference type="InterPro" id="IPR046532">
    <property type="entry name" value="DUF6597"/>
</dbReference>
<evidence type="ECO:0000256" key="1">
    <source>
        <dbReference type="ARBA" id="ARBA00023015"/>
    </source>
</evidence>
<dbReference type="SMART" id="SM00342">
    <property type="entry name" value="HTH_ARAC"/>
    <property type="match status" value="1"/>
</dbReference>
<dbReference type="PANTHER" id="PTHR46796">
    <property type="entry name" value="HTH-TYPE TRANSCRIPTIONAL ACTIVATOR RHAS-RELATED"/>
    <property type="match status" value="1"/>
</dbReference>
<evidence type="ECO:0000313" key="6">
    <source>
        <dbReference type="Proteomes" id="UP001500037"/>
    </source>
</evidence>
<dbReference type="RefSeq" id="WP_344445935.1">
    <property type="nucleotide sequence ID" value="NZ_BAAALF010000198.1"/>
</dbReference>
<protein>
    <recommendedName>
        <fullName evidence="4">HTH araC/xylS-type domain-containing protein</fullName>
    </recommendedName>
</protein>
<keyword evidence="3" id="KW-0804">Transcription</keyword>
<gene>
    <name evidence="5" type="ORF">GCM10009665_67090</name>
</gene>
<sequence length="349" mass="36261">MTSPPHAEPAGPDQIVDEAVQGRPAPALRRYVAWYSGYRQRGVAPMRHRGLPSPYLTLILTLDDPLTVRAHPDPAAAPAEYRALLGGLHTSPALITHQGRQSGVQIALSPLGARVLLGLPAGELAGQDFAAEQVLGGWAGEGRERLCAAPDRPARFAAVDHWLLTRLLGATRPSALSPEVVRAWRLLLDGGGRPSAAALAREVGWSGRHLAGRFRTEIGLTPKAAARVVRFDRARRLLAARAVRPRRPVAGPMDLGEADPGSLYPGPMDLGAADPGAADPGAVDGGAVDGGAVDGGLGLARLAAHCGYFDQAHLAREFRALAGCPPSRWLAEEVLGSPAAAGPVAAGGS</sequence>
<proteinExistence type="predicted"/>
<evidence type="ECO:0000259" key="4">
    <source>
        <dbReference type="PROSITE" id="PS01124"/>
    </source>
</evidence>
<keyword evidence="2" id="KW-0238">DNA-binding</keyword>